<evidence type="ECO:0000313" key="2">
    <source>
        <dbReference type="EMBL" id="HJE14775.1"/>
    </source>
</evidence>
<keyword evidence="1" id="KW-1133">Transmembrane helix</keyword>
<reference evidence="2" key="2">
    <citation type="submission" date="2021-09" db="EMBL/GenBank/DDBJ databases">
        <authorList>
            <person name="Gilroy R."/>
        </authorList>
    </citation>
    <scope>NUCLEOTIDE SEQUENCE</scope>
    <source>
        <strain evidence="2">CHK173-2119</strain>
    </source>
</reference>
<keyword evidence="1" id="KW-0472">Membrane</keyword>
<keyword evidence="1" id="KW-0812">Transmembrane</keyword>
<dbReference type="AlphaFoldDB" id="A0A921DUD2"/>
<proteinExistence type="predicted"/>
<gene>
    <name evidence="2" type="ORF">K8W17_01680</name>
</gene>
<feature type="transmembrane region" description="Helical" evidence="1">
    <location>
        <begin position="6"/>
        <end position="30"/>
    </location>
</feature>
<accession>A0A921DUD2</accession>
<evidence type="ECO:0000256" key="1">
    <source>
        <dbReference type="SAM" id="Phobius"/>
    </source>
</evidence>
<evidence type="ECO:0000313" key="3">
    <source>
        <dbReference type="Proteomes" id="UP000774947"/>
    </source>
</evidence>
<sequence length="51" mass="5647">MIPVDLFSMLVGMLVGAIGYWLVTNVNIWVDTSFEDEKKATTHGMSNGKTK</sequence>
<comment type="caution">
    <text evidence="2">The sequence shown here is derived from an EMBL/GenBank/DDBJ whole genome shotgun (WGS) entry which is preliminary data.</text>
</comment>
<dbReference type="Proteomes" id="UP000774947">
    <property type="component" value="Unassembled WGS sequence"/>
</dbReference>
<protein>
    <submittedName>
        <fullName evidence="2">Uncharacterized protein</fullName>
    </submittedName>
</protein>
<reference evidence="2" key="1">
    <citation type="journal article" date="2021" name="PeerJ">
        <title>Extensive microbial diversity within the chicken gut microbiome revealed by metagenomics and culture.</title>
        <authorList>
            <person name="Gilroy R."/>
            <person name="Ravi A."/>
            <person name="Getino M."/>
            <person name="Pursley I."/>
            <person name="Horton D.L."/>
            <person name="Alikhan N.F."/>
            <person name="Baker D."/>
            <person name="Gharbi K."/>
            <person name="Hall N."/>
            <person name="Watson M."/>
            <person name="Adriaenssens E.M."/>
            <person name="Foster-Nyarko E."/>
            <person name="Jarju S."/>
            <person name="Secka A."/>
            <person name="Antonio M."/>
            <person name="Oren A."/>
            <person name="Chaudhuri R.R."/>
            <person name="La Ragione R."/>
            <person name="Hildebrand F."/>
            <person name="Pallen M.J."/>
        </authorList>
    </citation>
    <scope>NUCLEOTIDE SEQUENCE</scope>
    <source>
        <strain evidence="2">CHK173-2119</strain>
    </source>
</reference>
<name>A0A921DUD2_9LACO</name>
<organism evidence="2 3">
    <name type="scientific">Lapidilactobacillus dextrinicus</name>
    <dbReference type="NCBI Taxonomy" id="51664"/>
    <lineage>
        <taxon>Bacteria</taxon>
        <taxon>Bacillati</taxon>
        <taxon>Bacillota</taxon>
        <taxon>Bacilli</taxon>
        <taxon>Lactobacillales</taxon>
        <taxon>Lactobacillaceae</taxon>
        <taxon>Lapidilactobacillus</taxon>
    </lineage>
</organism>
<dbReference type="EMBL" id="DYXY01000038">
    <property type="protein sequence ID" value="HJE14775.1"/>
    <property type="molecule type" value="Genomic_DNA"/>
</dbReference>